<dbReference type="GO" id="GO:0072686">
    <property type="term" value="C:mitotic spindle"/>
    <property type="evidence" value="ECO:0007669"/>
    <property type="project" value="TreeGrafter"/>
</dbReference>
<evidence type="ECO:0000256" key="3">
    <source>
        <dbReference type="ARBA" id="ARBA00023175"/>
    </source>
</evidence>
<dbReference type="OMA" id="HIEHSHE"/>
<dbReference type="GO" id="GO:0008574">
    <property type="term" value="F:plus-end-directed microtubule motor activity"/>
    <property type="evidence" value="ECO:0007669"/>
    <property type="project" value="TreeGrafter"/>
</dbReference>
<feature type="non-terminal residue" evidence="6">
    <location>
        <position position="1"/>
    </location>
</feature>
<dbReference type="InterPro" id="IPR047149">
    <property type="entry name" value="KIF11-like"/>
</dbReference>
<name>A0AA38LH07_TAXCH</name>
<evidence type="ECO:0000256" key="4">
    <source>
        <dbReference type="ARBA" id="ARBA00023212"/>
    </source>
</evidence>
<protein>
    <submittedName>
        <fullName evidence="6">Uncharacterized protein</fullName>
    </submittedName>
</protein>
<keyword evidence="2" id="KW-0963">Cytoplasm</keyword>
<evidence type="ECO:0000256" key="1">
    <source>
        <dbReference type="ARBA" id="ARBA00004245"/>
    </source>
</evidence>
<dbReference type="Proteomes" id="UP000824469">
    <property type="component" value="Unassembled WGS sequence"/>
</dbReference>
<evidence type="ECO:0000256" key="2">
    <source>
        <dbReference type="ARBA" id="ARBA00022490"/>
    </source>
</evidence>
<keyword evidence="3" id="KW-0505">Motor protein</keyword>
<sequence length="496" mass="56171">RKENVSAGNRSLVNNFQTQLAEQIGRLCNTVVESMAQQNKHLHSLEQQFQSCMEFKDKSAEELKQKVVDLKALYFSHLESLQNIVRLHKSNSNASLDDINSSASTNVTLFEEMLGLAAGEADSVLKDLQTTLSDQQGEMAAFAQQTRERARISIELIKSISGATMCFFENLSEEASNLRQYIKQSHEAREQSIIDFQNAYEEQSRQEEQQLLSDISNLVAKATVRKVDMVKTRLGCMRETTIKDKDSLDQSVASIEGTTSESKRKWETFSKQAANDANDNSALSAAKHCRMEVLLQQCVNTTNNASQHWKATQKSVQDMSRNHAIVIESLVRDGVEVNEKHAAEIERTKVSAETDVQKNNERIISHVDGLLEHEHEAASQIQSTIDSHSQTIKKLEDDHQNRLTEITEQAECCFRDEYMEDKPTSTTPTRGSFEIPSIVDIENIRAPPFDSLIQEFRENNEYDADTKGYHLNGTPKESKPYQECFNTRDSRLPLTQ</sequence>
<accession>A0AA38LH07</accession>
<evidence type="ECO:0000313" key="7">
    <source>
        <dbReference type="Proteomes" id="UP000824469"/>
    </source>
</evidence>
<feature type="non-terminal residue" evidence="6">
    <location>
        <position position="496"/>
    </location>
</feature>
<evidence type="ECO:0000313" key="6">
    <source>
        <dbReference type="EMBL" id="KAH9322160.1"/>
    </source>
</evidence>
<gene>
    <name evidence="6" type="ORF">KI387_016799</name>
</gene>
<dbReference type="PANTHER" id="PTHR47970:SF12">
    <property type="entry name" value="KINESIN FAMILY MEMBER 11"/>
    <property type="match status" value="1"/>
</dbReference>
<dbReference type="AlphaFoldDB" id="A0AA38LH07"/>
<reference evidence="6 7" key="1">
    <citation type="journal article" date="2021" name="Nat. Plants">
        <title>The Taxus genome provides insights into paclitaxel biosynthesis.</title>
        <authorList>
            <person name="Xiong X."/>
            <person name="Gou J."/>
            <person name="Liao Q."/>
            <person name="Li Y."/>
            <person name="Zhou Q."/>
            <person name="Bi G."/>
            <person name="Li C."/>
            <person name="Du R."/>
            <person name="Wang X."/>
            <person name="Sun T."/>
            <person name="Guo L."/>
            <person name="Liang H."/>
            <person name="Lu P."/>
            <person name="Wu Y."/>
            <person name="Zhang Z."/>
            <person name="Ro D.K."/>
            <person name="Shang Y."/>
            <person name="Huang S."/>
            <person name="Yan J."/>
        </authorList>
    </citation>
    <scope>NUCLEOTIDE SEQUENCE [LARGE SCALE GENOMIC DNA]</scope>
    <source>
        <strain evidence="6">Ta-2019</strain>
    </source>
</reference>
<dbReference type="GO" id="GO:0090307">
    <property type="term" value="P:mitotic spindle assembly"/>
    <property type="evidence" value="ECO:0007669"/>
    <property type="project" value="TreeGrafter"/>
</dbReference>
<evidence type="ECO:0000256" key="5">
    <source>
        <dbReference type="SAM" id="MobiDB-lite"/>
    </source>
</evidence>
<keyword evidence="7" id="KW-1185">Reference proteome</keyword>
<organism evidence="6 7">
    <name type="scientific">Taxus chinensis</name>
    <name type="common">Chinese yew</name>
    <name type="synonym">Taxus wallichiana var. chinensis</name>
    <dbReference type="NCBI Taxonomy" id="29808"/>
    <lineage>
        <taxon>Eukaryota</taxon>
        <taxon>Viridiplantae</taxon>
        <taxon>Streptophyta</taxon>
        <taxon>Embryophyta</taxon>
        <taxon>Tracheophyta</taxon>
        <taxon>Spermatophyta</taxon>
        <taxon>Pinopsida</taxon>
        <taxon>Pinidae</taxon>
        <taxon>Conifers II</taxon>
        <taxon>Cupressales</taxon>
        <taxon>Taxaceae</taxon>
        <taxon>Taxus</taxon>
    </lineage>
</organism>
<dbReference type="GO" id="GO:0005876">
    <property type="term" value="C:spindle microtubule"/>
    <property type="evidence" value="ECO:0007669"/>
    <property type="project" value="TreeGrafter"/>
</dbReference>
<dbReference type="GO" id="GO:0051231">
    <property type="term" value="P:spindle elongation"/>
    <property type="evidence" value="ECO:0007669"/>
    <property type="project" value="TreeGrafter"/>
</dbReference>
<comment type="caution">
    <text evidence="6">The sequence shown here is derived from an EMBL/GenBank/DDBJ whole genome shotgun (WGS) entry which is preliminary data.</text>
</comment>
<comment type="subcellular location">
    <subcellularLocation>
        <location evidence="1">Cytoplasm</location>
        <location evidence="1">Cytoskeleton</location>
    </subcellularLocation>
</comment>
<keyword evidence="4" id="KW-0206">Cytoskeleton</keyword>
<proteinExistence type="predicted"/>
<feature type="compositionally biased region" description="Basic and acidic residues" evidence="5">
    <location>
        <begin position="476"/>
        <end position="496"/>
    </location>
</feature>
<dbReference type="PANTHER" id="PTHR47970">
    <property type="entry name" value="KINESIN-LIKE PROTEIN KIF11"/>
    <property type="match status" value="1"/>
</dbReference>
<feature type="region of interest" description="Disordered" evidence="5">
    <location>
        <begin position="465"/>
        <end position="496"/>
    </location>
</feature>
<dbReference type="EMBL" id="JAHRHJ020000003">
    <property type="protein sequence ID" value="KAH9322160.1"/>
    <property type="molecule type" value="Genomic_DNA"/>
</dbReference>